<feature type="region of interest" description="Disordered" evidence="1">
    <location>
        <begin position="242"/>
        <end position="265"/>
    </location>
</feature>
<protein>
    <submittedName>
        <fullName evidence="3">Glycosyltransferase</fullName>
        <ecNumber evidence="3">2.4.-.-</ecNumber>
    </submittedName>
</protein>
<dbReference type="EMBL" id="JBHSWT010000314">
    <property type="protein sequence ID" value="MFC6771246.1"/>
    <property type="molecule type" value="Genomic_DNA"/>
</dbReference>
<dbReference type="PANTHER" id="PTHR43685:SF2">
    <property type="entry name" value="GLYCOSYLTRANSFERASE 2-LIKE DOMAIN-CONTAINING PROTEIN"/>
    <property type="match status" value="1"/>
</dbReference>
<dbReference type="EC" id="2.4.-.-" evidence="3"/>
<dbReference type="PANTHER" id="PTHR43685">
    <property type="entry name" value="GLYCOSYLTRANSFERASE"/>
    <property type="match status" value="1"/>
</dbReference>
<proteinExistence type="predicted"/>
<gene>
    <name evidence="3" type="ORF">ACFQDD_06905</name>
</gene>
<evidence type="ECO:0000313" key="3">
    <source>
        <dbReference type="EMBL" id="MFC6771246.1"/>
    </source>
</evidence>
<comment type="caution">
    <text evidence="3">The sequence shown here is derived from an EMBL/GenBank/DDBJ whole genome shotgun (WGS) entry which is preliminary data.</text>
</comment>
<dbReference type="SUPFAM" id="SSF53448">
    <property type="entry name" value="Nucleotide-diphospho-sugar transferases"/>
    <property type="match status" value="1"/>
</dbReference>
<accession>A0ABD5T509</accession>
<keyword evidence="4" id="KW-1185">Reference proteome</keyword>
<sequence>MSQPSISIIIPVYNDPEGVRQTVDSLIAHTDSTAEIILVDNDSTDRTPETAAEYAEKHDHVLLVVEREIQSSYAARNTGIEHATSDLICFLDADQTVTDGWLETALETIDERDAHYLAPNVHLVEPDNPTLAGRYNTSTGFPIADFLERHHYAPTSCLFVTRELLEDVGTFDERLISGGDKEFGNRVHDTGYELHYAPEIVVHHPARNSLRALAKRSLRIGGGHCQLQQYYPDRYGRVGIPPRPSGIHGDQIRTPDTEQPNHESSRGFERILFTMLALGMTATRGIGYYKEYLRWIARRISGT</sequence>
<dbReference type="Proteomes" id="UP001596274">
    <property type="component" value="Unassembled WGS sequence"/>
</dbReference>
<dbReference type="InterPro" id="IPR050834">
    <property type="entry name" value="Glycosyltransf_2"/>
</dbReference>
<dbReference type="GO" id="GO:0016757">
    <property type="term" value="F:glycosyltransferase activity"/>
    <property type="evidence" value="ECO:0007669"/>
    <property type="project" value="UniProtKB-KW"/>
</dbReference>
<keyword evidence="3" id="KW-0808">Transferase</keyword>
<dbReference type="InterPro" id="IPR001173">
    <property type="entry name" value="Glyco_trans_2-like"/>
</dbReference>
<feature type="compositionally biased region" description="Basic and acidic residues" evidence="1">
    <location>
        <begin position="250"/>
        <end position="265"/>
    </location>
</feature>
<dbReference type="Gene3D" id="3.90.550.10">
    <property type="entry name" value="Spore Coat Polysaccharide Biosynthesis Protein SpsA, Chain A"/>
    <property type="match status" value="1"/>
</dbReference>
<evidence type="ECO:0000259" key="2">
    <source>
        <dbReference type="Pfam" id="PF00535"/>
    </source>
</evidence>
<dbReference type="InterPro" id="IPR029044">
    <property type="entry name" value="Nucleotide-diphossugar_trans"/>
</dbReference>
<dbReference type="AlphaFoldDB" id="A0ABD5T509"/>
<dbReference type="Pfam" id="PF00535">
    <property type="entry name" value="Glycos_transf_2"/>
    <property type="match status" value="1"/>
</dbReference>
<feature type="domain" description="Glycosyltransferase 2-like" evidence="2">
    <location>
        <begin position="7"/>
        <end position="136"/>
    </location>
</feature>
<reference evidence="3 4" key="1">
    <citation type="journal article" date="2019" name="Int. J. Syst. Evol. Microbiol.">
        <title>The Global Catalogue of Microorganisms (GCM) 10K type strain sequencing project: providing services to taxonomists for standard genome sequencing and annotation.</title>
        <authorList>
            <consortium name="The Broad Institute Genomics Platform"/>
            <consortium name="The Broad Institute Genome Sequencing Center for Infectious Disease"/>
            <person name="Wu L."/>
            <person name="Ma J."/>
        </authorList>
    </citation>
    <scope>NUCLEOTIDE SEQUENCE [LARGE SCALE GENOMIC DNA]</scope>
    <source>
        <strain evidence="3 4">PJ61</strain>
    </source>
</reference>
<evidence type="ECO:0000313" key="4">
    <source>
        <dbReference type="Proteomes" id="UP001596274"/>
    </source>
</evidence>
<evidence type="ECO:0000256" key="1">
    <source>
        <dbReference type="SAM" id="MobiDB-lite"/>
    </source>
</evidence>
<organism evidence="3 4">
    <name type="scientific">Halorubrum pallidum</name>
    <dbReference type="NCBI Taxonomy" id="1526114"/>
    <lineage>
        <taxon>Archaea</taxon>
        <taxon>Methanobacteriati</taxon>
        <taxon>Methanobacteriota</taxon>
        <taxon>Stenosarchaea group</taxon>
        <taxon>Halobacteria</taxon>
        <taxon>Halobacteriales</taxon>
        <taxon>Haloferacaceae</taxon>
        <taxon>Halorubrum</taxon>
    </lineage>
</organism>
<keyword evidence="3" id="KW-0328">Glycosyltransferase</keyword>
<name>A0ABD5T509_9EURY</name>